<evidence type="ECO:0000313" key="2">
    <source>
        <dbReference type="Proteomes" id="UP000236527"/>
    </source>
</evidence>
<dbReference type="PANTHER" id="PTHR43019">
    <property type="entry name" value="SERINE ENDOPROTEASE DEGS"/>
    <property type="match status" value="1"/>
</dbReference>
<dbReference type="Pfam" id="PF13365">
    <property type="entry name" value="Trypsin_2"/>
    <property type="match status" value="1"/>
</dbReference>
<proteinExistence type="predicted"/>
<gene>
    <name evidence="1" type="ORF">NCWK1_3269</name>
</gene>
<dbReference type="Proteomes" id="UP000236527">
    <property type="component" value="Unassembled WGS sequence"/>
</dbReference>
<dbReference type="EMBL" id="BDGE01000059">
    <property type="protein sequence ID" value="GBE93506.1"/>
    <property type="molecule type" value="Genomic_DNA"/>
</dbReference>
<keyword evidence="2" id="KW-1185">Reference proteome</keyword>
<dbReference type="InterPro" id="IPR043504">
    <property type="entry name" value="Peptidase_S1_PA_chymotrypsin"/>
</dbReference>
<dbReference type="AlphaFoldDB" id="A0A2H6LK45"/>
<accession>A0A2H6LK45</accession>
<dbReference type="InterPro" id="IPR009003">
    <property type="entry name" value="Peptidase_S1_PA"/>
</dbReference>
<dbReference type="SUPFAM" id="SSF50494">
    <property type="entry name" value="Trypsin-like serine proteases"/>
    <property type="match status" value="1"/>
</dbReference>
<sequence length="267" mass="28266">MMRLNRGLTTAIIGVAIAFTQPEIARPLTAQDVTNLAKDITVLISGPKLGSGVIIYRKGKTYSVLTNWHVVDESGTYTIQTRDQTQYQIPPTSITRVPEADLAILQFNSDKAHNVAIFGNSDATREGTTVYVSGAPEPLNGIESRTVLVPMGQIIGTNSQDKEGYTLIYSNTTHSGMSGGPVLDDNGRLIGIHGRGARDDDNLKVGFNLGIPIKFLLNSKAVSTLKLTIPIAQPKDKPASANVPTIGRPSVINGSGGAAGSCPGRIC</sequence>
<evidence type="ECO:0000313" key="1">
    <source>
        <dbReference type="EMBL" id="GBE93506.1"/>
    </source>
</evidence>
<protein>
    <submittedName>
        <fullName evidence="1">SplB-like peptidase</fullName>
    </submittedName>
</protein>
<dbReference type="Gene3D" id="2.40.10.10">
    <property type="entry name" value="Trypsin-like serine proteases"/>
    <property type="match status" value="2"/>
</dbReference>
<comment type="caution">
    <text evidence="1">The sequence shown here is derived from an EMBL/GenBank/DDBJ whole genome shotgun (WGS) entry which is preliminary data.</text>
</comment>
<dbReference type="PANTHER" id="PTHR43019:SF23">
    <property type="entry name" value="PROTEASE DO-LIKE 5, CHLOROPLASTIC"/>
    <property type="match status" value="1"/>
</dbReference>
<dbReference type="RefSeq" id="WP_103125518.1">
    <property type="nucleotide sequence ID" value="NZ_DF978431.1"/>
</dbReference>
<organism evidence="1 2">
    <name type="scientific">Nostoc cycadae WK-1</name>
    <dbReference type="NCBI Taxonomy" id="1861711"/>
    <lineage>
        <taxon>Bacteria</taxon>
        <taxon>Bacillati</taxon>
        <taxon>Cyanobacteriota</taxon>
        <taxon>Cyanophyceae</taxon>
        <taxon>Nostocales</taxon>
        <taxon>Nostocaceae</taxon>
        <taxon>Nostoc</taxon>
    </lineage>
</organism>
<reference evidence="2" key="1">
    <citation type="journal article" date="2018" name="Genome Announc.">
        <title>Draft Genome Sequence of the Nitrogen-Fixing and Hormogonia-Inducing Cyanobacterium Nostoc cycadae Strain WK-1, Isolated from the Coralloid Roots of Cycas revoluta.</title>
        <authorList>
            <person name="Kanesaki Y."/>
            <person name="Hirose M."/>
            <person name="Hirose Y."/>
            <person name="Fujisawa T."/>
            <person name="Nakamura Y."/>
            <person name="Watanabe S."/>
            <person name="Matsunaga S."/>
            <person name="Uchida H."/>
            <person name="Murakami A."/>
        </authorList>
    </citation>
    <scope>NUCLEOTIDE SEQUENCE [LARGE SCALE GENOMIC DNA]</scope>
    <source>
        <strain evidence="2">WK-1</strain>
    </source>
</reference>
<name>A0A2H6LK45_9NOSO</name>